<gene>
    <name evidence="1" type="ORF">BU26DRAFT_525727</name>
</gene>
<reference evidence="1" key="1">
    <citation type="journal article" date="2020" name="Stud. Mycol.">
        <title>101 Dothideomycetes genomes: a test case for predicting lifestyles and emergence of pathogens.</title>
        <authorList>
            <person name="Haridas S."/>
            <person name="Albert R."/>
            <person name="Binder M."/>
            <person name="Bloem J."/>
            <person name="Labutti K."/>
            <person name="Salamov A."/>
            <person name="Andreopoulos B."/>
            <person name="Baker S."/>
            <person name="Barry K."/>
            <person name="Bills G."/>
            <person name="Bluhm B."/>
            <person name="Cannon C."/>
            <person name="Castanera R."/>
            <person name="Culley D."/>
            <person name="Daum C."/>
            <person name="Ezra D."/>
            <person name="Gonzalez J."/>
            <person name="Henrissat B."/>
            <person name="Kuo A."/>
            <person name="Liang C."/>
            <person name="Lipzen A."/>
            <person name="Lutzoni F."/>
            <person name="Magnuson J."/>
            <person name="Mondo S."/>
            <person name="Nolan M."/>
            <person name="Ohm R."/>
            <person name="Pangilinan J."/>
            <person name="Park H.-J."/>
            <person name="Ramirez L."/>
            <person name="Alfaro M."/>
            <person name="Sun H."/>
            <person name="Tritt A."/>
            <person name="Yoshinaga Y."/>
            <person name="Zwiers L.-H."/>
            <person name="Turgeon B."/>
            <person name="Goodwin S."/>
            <person name="Spatafora J."/>
            <person name="Crous P."/>
            <person name="Grigoriev I."/>
        </authorList>
    </citation>
    <scope>NUCLEOTIDE SEQUENCE</scope>
    <source>
        <strain evidence="1">CBS 122368</strain>
    </source>
</reference>
<sequence>MWVVESRELRHLGTRGRGHAEEVAVNISPRLEHRIRRRFLPQSGYILFVLYAVLLSVSPSSGRGKVDPGEVLWLSSPAPTSQDSQDSPRAPCSTTMMPANANRLLTCLRGSSASCSHSNVLELHPSPAVTFVAIRRVPQSFTALAARCEGVAFVQAVRDDVI</sequence>
<keyword evidence="2" id="KW-1185">Reference proteome</keyword>
<protein>
    <submittedName>
        <fullName evidence="1">Uncharacterized protein</fullName>
    </submittedName>
</protein>
<dbReference type="AlphaFoldDB" id="A0A6A6HSP7"/>
<dbReference type="RefSeq" id="XP_033675826.1">
    <property type="nucleotide sequence ID" value="XM_033830572.1"/>
</dbReference>
<dbReference type="GeneID" id="54583902"/>
<dbReference type="EMBL" id="ML987215">
    <property type="protein sequence ID" value="KAF2240822.1"/>
    <property type="molecule type" value="Genomic_DNA"/>
</dbReference>
<name>A0A6A6HSP7_9PLEO</name>
<dbReference type="Proteomes" id="UP000800094">
    <property type="component" value="Unassembled WGS sequence"/>
</dbReference>
<evidence type="ECO:0000313" key="1">
    <source>
        <dbReference type="EMBL" id="KAF2240822.1"/>
    </source>
</evidence>
<accession>A0A6A6HSP7</accession>
<proteinExistence type="predicted"/>
<organism evidence="1 2">
    <name type="scientific">Trematosphaeria pertusa</name>
    <dbReference type="NCBI Taxonomy" id="390896"/>
    <lineage>
        <taxon>Eukaryota</taxon>
        <taxon>Fungi</taxon>
        <taxon>Dikarya</taxon>
        <taxon>Ascomycota</taxon>
        <taxon>Pezizomycotina</taxon>
        <taxon>Dothideomycetes</taxon>
        <taxon>Pleosporomycetidae</taxon>
        <taxon>Pleosporales</taxon>
        <taxon>Massarineae</taxon>
        <taxon>Trematosphaeriaceae</taxon>
        <taxon>Trematosphaeria</taxon>
    </lineage>
</organism>
<evidence type="ECO:0000313" key="2">
    <source>
        <dbReference type="Proteomes" id="UP000800094"/>
    </source>
</evidence>